<evidence type="ECO:0000259" key="2">
    <source>
        <dbReference type="Pfam" id="PF16452"/>
    </source>
</evidence>
<dbReference type="AlphaFoldDB" id="A3D224"/>
<dbReference type="KEGG" id="sbl:Sbal_1269"/>
<dbReference type="Gene3D" id="2.10.109.10">
    <property type="entry name" value="Umud Fragment, subunit A"/>
    <property type="match status" value="1"/>
</dbReference>
<dbReference type="EMBL" id="CP000563">
    <property type="protein sequence ID" value="ABN60787.1"/>
    <property type="molecule type" value="Genomic_DNA"/>
</dbReference>
<dbReference type="GO" id="GO:0045892">
    <property type="term" value="P:negative regulation of DNA-templated transcription"/>
    <property type="evidence" value="ECO:0007669"/>
    <property type="project" value="InterPro"/>
</dbReference>
<dbReference type="InterPro" id="IPR010982">
    <property type="entry name" value="Lambda_DNA-bd_dom_sf"/>
</dbReference>
<accession>A3D224</accession>
<dbReference type="Pfam" id="PF07022">
    <property type="entry name" value="Phage_CI_repr"/>
    <property type="match status" value="1"/>
</dbReference>
<evidence type="ECO:0000313" key="3">
    <source>
        <dbReference type="EMBL" id="ABN60787.1"/>
    </source>
</evidence>
<organism evidence="3 4">
    <name type="scientific">Shewanella baltica (strain OS155 / ATCC BAA-1091)</name>
    <dbReference type="NCBI Taxonomy" id="325240"/>
    <lineage>
        <taxon>Bacteria</taxon>
        <taxon>Pseudomonadati</taxon>
        <taxon>Pseudomonadota</taxon>
        <taxon>Gammaproteobacteria</taxon>
        <taxon>Alteromonadales</taxon>
        <taxon>Shewanellaceae</taxon>
        <taxon>Shewanella</taxon>
    </lineage>
</organism>
<protein>
    <submittedName>
        <fullName evidence="3">Bacteriophage CI repressor</fullName>
    </submittedName>
</protein>
<dbReference type="RefSeq" id="WP_011846209.1">
    <property type="nucleotide sequence ID" value="NC_009052.1"/>
</dbReference>
<dbReference type="Gene3D" id="1.10.260.40">
    <property type="entry name" value="lambda repressor-like DNA-binding domains"/>
    <property type="match status" value="1"/>
</dbReference>
<dbReference type="InterPro" id="IPR032499">
    <property type="entry name" value="Phage_CI_C"/>
</dbReference>
<proteinExistence type="predicted"/>
<dbReference type="GO" id="GO:0003677">
    <property type="term" value="F:DNA binding"/>
    <property type="evidence" value="ECO:0007669"/>
    <property type="project" value="InterPro"/>
</dbReference>
<sequence length="233" mass="26071">MKNFVNIQNTQFRIPLNSSPEYDGGDAVILRLLAMFGVRNRLELGEVLGVSSGTFATWKTRNTTPFELLIRIHLATGVPMEYLCFGHEDETVDLMKYGVSKKTEYVDGEVISVEDRLATYRLPSIKISSIENGHLKPNAEICTDKSFMRMAGIEGIDSDLVIKESGQLLFINSNETSVSNGRYLFAINDTYQIGDLRMLPDGHVYLFHAGDKYQVDPNTTKIHGKVVSVLETV</sequence>
<dbReference type="Pfam" id="PF16452">
    <property type="entry name" value="Phage_CI_C"/>
    <property type="match status" value="1"/>
</dbReference>
<keyword evidence="4" id="KW-1185">Reference proteome</keyword>
<dbReference type="GO" id="GO:0051259">
    <property type="term" value="P:protein complex oligomerization"/>
    <property type="evidence" value="ECO:0007669"/>
    <property type="project" value="InterPro"/>
</dbReference>
<dbReference type="Proteomes" id="UP000001557">
    <property type="component" value="Chromosome"/>
</dbReference>
<evidence type="ECO:0000259" key="1">
    <source>
        <dbReference type="Pfam" id="PF07022"/>
    </source>
</evidence>
<feature type="domain" description="Bacteriophage CI repressor N-terminal" evidence="1">
    <location>
        <begin position="27"/>
        <end position="89"/>
    </location>
</feature>
<dbReference type="STRING" id="325240.Sbal_1269"/>
<feature type="domain" description="Bacteriophage CI repressor C-terminal" evidence="2">
    <location>
        <begin position="125"/>
        <end position="227"/>
    </location>
</feature>
<gene>
    <name evidence="3" type="ordered locus">Sbal_1269</name>
</gene>
<dbReference type="OrthoDB" id="5829794at2"/>
<dbReference type="InterPro" id="IPR010744">
    <property type="entry name" value="Phage_CI_N"/>
</dbReference>
<evidence type="ECO:0000313" key="4">
    <source>
        <dbReference type="Proteomes" id="UP000001557"/>
    </source>
</evidence>
<dbReference type="HOGENOM" id="CLU_079055_1_0_6"/>
<name>A3D224_SHEB5</name>
<reference evidence="3 4" key="1">
    <citation type="submission" date="2007-02" db="EMBL/GenBank/DDBJ databases">
        <title>Complete sequence of chromosome of Shewanella baltica OS155.</title>
        <authorList>
            <consortium name="US DOE Joint Genome Institute"/>
            <person name="Copeland A."/>
            <person name="Lucas S."/>
            <person name="Lapidus A."/>
            <person name="Barry K."/>
            <person name="Detter J.C."/>
            <person name="Glavina del Rio T."/>
            <person name="Hammon N."/>
            <person name="Israni S."/>
            <person name="Dalin E."/>
            <person name="Tice H."/>
            <person name="Pitluck S."/>
            <person name="Sims D.R."/>
            <person name="Brettin T."/>
            <person name="Bruce D."/>
            <person name="Han C."/>
            <person name="Tapia R."/>
            <person name="Brainard J."/>
            <person name="Schmutz J."/>
            <person name="Larimer F."/>
            <person name="Land M."/>
            <person name="Hauser L."/>
            <person name="Kyrpides N."/>
            <person name="Mikhailova N."/>
            <person name="Brettar I."/>
            <person name="Klappenbach J."/>
            <person name="Konstantinidis K."/>
            <person name="Rodrigues J."/>
            <person name="Tiedje J."/>
            <person name="Richardson P."/>
        </authorList>
    </citation>
    <scope>NUCLEOTIDE SEQUENCE [LARGE SCALE GENOMIC DNA]</scope>
    <source>
        <strain evidence="4">OS155 / ATCC BAA-1091</strain>
    </source>
</reference>